<gene>
    <name evidence="1" type="ORF">CLHOM_30270</name>
</gene>
<keyword evidence="2" id="KW-1185">Reference proteome</keyword>
<dbReference type="RefSeq" id="WP_052222497.1">
    <property type="nucleotide sequence ID" value="NZ_LHUR01000036.1"/>
</dbReference>
<dbReference type="SUPFAM" id="SSF56784">
    <property type="entry name" value="HAD-like"/>
    <property type="match status" value="1"/>
</dbReference>
<dbReference type="InterPro" id="IPR041492">
    <property type="entry name" value="HAD_2"/>
</dbReference>
<name>A0A0L6Z7H1_9CLOT</name>
<dbReference type="Gene3D" id="3.40.50.1000">
    <property type="entry name" value="HAD superfamily/HAD-like"/>
    <property type="match status" value="1"/>
</dbReference>
<dbReference type="NCBIfam" id="TIGR01509">
    <property type="entry name" value="HAD-SF-IA-v3"/>
    <property type="match status" value="1"/>
</dbReference>
<dbReference type="STRING" id="36844.SAMN04488501_110164"/>
<dbReference type="Pfam" id="PF13419">
    <property type="entry name" value="HAD_2"/>
    <property type="match status" value="1"/>
</dbReference>
<evidence type="ECO:0000313" key="1">
    <source>
        <dbReference type="EMBL" id="KOA18743.1"/>
    </source>
</evidence>
<dbReference type="PANTHER" id="PTHR18901">
    <property type="entry name" value="2-DEOXYGLUCOSE-6-PHOSPHATE PHOSPHATASE 2"/>
    <property type="match status" value="1"/>
</dbReference>
<protein>
    <submittedName>
        <fullName evidence="1">Phosphorylated carbohydrates phosphatase</fullName>
        <ecNumber evidence="1">3.1.3.-</ecNumber>
    </submittedName>
</protein>
<dbReference type="InterPro" id="IPR023198">
    <property type="entry name" value="PGP-like_dom2"/>
</dbReference>
<sequence>MLATNANKYAIIFDFDGTILDTEMAEFLAWNDIYNQFDISLERSLWEQRIGLVGENSFNPLTHLQTIVKETIDIFSLQQKRRSILREYVLSLKPRSGVLELIEAAQENNISLGIASSSPSKWVKSNLSQMGIADVFSTIKCADDVRFVKPDPELYICALKDMGVSPKLSIAIEDSPPGLLSAKRAGMSCVCVPCELSRTLDFALADVVFESLAEFSIEAASHLSLW</sequence>
<accession>A0A0L6Z7H1</accession>
<evidence type="ECO:0000313" key="2">
    <source>
        <dbReference type="Proteomes" id="UP000037043"/>
    </source>
</evidence>
<dbReference type="AlphaFoldDB" id="A0A0L6Z7H1"/>
<dbReference type="Proteomes" id="UP000037043">
    <property type="component" value="Unassembled WGS sequence"/>
</dbReference>
<dbReference type="SFLD" id="SFLDG01129">
    <property type="entry name" value="C1.5:_HAD__Beta-PGM__Phosphata"/>
    <property type="match status" value="1"/>
</dbReference>
<comment type="caution">
    <text evidence="1">The sequence shown here is derived from an EMBL/GenBank/DDBJ whole genome shotgun (WGS) entry which is preliminary data.</text>
</comment>
<reference evidence="2" key="1">
    <citation type="submission" date="2015-08" db="EMBL/GenBank/DDBJ databases">
        <title>Genome sequence of the strict anaerobe Clostridium homopropionicum LuHBu1 (DSM 5847T).</title>
        <authorList>
            <person name="Poehlein A."/>
            <person name="Beck M."/>
            <person name="Schiel-Bengelsdorf B."/>
            <person name="Bengelsdorf F.R."/>
            <person name="Daniel R."/>
            <person name="Duerre P."/>
        </authorList>
    </citation>
    <scope>NUCLEOTIDE SEQUENCE [LARGE SCALE GENOMIC DNA]</scope>
    <source>
        <strain evidence="2">DSM 5847</strain>
    </source>
</reference>
<organism evidence="1 2">
    <name type="scientific">Clostridium homopropionicum DSM 5847</name>
    <dbReference type="NCBI Taxonomy" id="1121318"/>
    <lineage>
        <taxon>Bacteria</taxon>
        <taxon>Bacillati</taxon>
        <taxon>Bacillota</taxon>
        <taxon>Clostridia</taxon>
        <taxon>Eubacteriales</taxon>
        <taxon>Clostridiaceae</taxon>
        <taxon>Clostridium</taxon>
    </lineage>
</organism>
<dbReference type="InterPro" id="IPR036412">
    <property type="entry name" value="HAD-like_sf"/>
</dbReference>
<dbReference type="InterPro" id="IPR006439">
    <property type="entry name" value="HAD-SF_hydro_IA"/>
</dbReference>
<dbReference type="SFLD" id="SFLDS00003">
    <property type="entry name" value="Haloacid_Dehalogenase"/>
    <property type="match status" value="1"/>
</dbReference>
<dbReference type="InterPro" id="IPR023214">
    <property type="entry name" value="HAD_sf"/>
</dbReference>
<dbReference type="PANTHER" id="PTHR18901:SF38">
    <property type="entry name" value="PSEUDOURIDINE-5'-PHOSPHATASE"/>
    <property type="match status" value="1"/>
</dbReference>
<dbReference type="PATRIC" id="fig|1121318.3.peg.3040"/>
<keyword evidence="1" id="KW-0378">Hydrolase</keyword>
<dbReference type="EC" id="3.1.3.-" evidence="1"/>
<proteinExistence type="predicted"/>
<dbReference type="GO" id="GO:0016787">
    <property type="term" value="F:hydrolase activity"/>
    <property type="evidence" value="ECO:0007669"/>
    <property type="project" value="UniProtKB-KW"/>
</dbReference>
<dbReference type="EMBL" id="LHUR01000036">
    <property type="protein sequence ID" value="KOA18743.1"/>
    <property type="molecule type" value="Genomic_DNA"/>
</dbReference>
<dbReference type="Gene3D" id="1.10.150.240">
    <property type="entry name" value="Putative phosphatase, domain 2"/>
    <property type="match status" value="1"/>
</dbReference>